<gene>
    <name evidence="4" type="ORF">HYE67_002997</name>
</gene>
<name>A0A7S8D2G8_FUSCU</name>
<dbReference type="PANTHER" id="PTHR13789">
    <property type="entry name" value="MONOOXYGENASE"/>
    <property type="match status" value="1"/>
</dbReference>
<dbReference type="AlphaFoldDB" id="A0A7S8D2G8"/>
<comment type="similarity">
    <text evidence="1">Belongs to the paxM FAD-dependent monooxygenase family.</text>
</comment>
<dbReference type="Gene3D" id="3.50.50.60">
    <property type="entry name" value="FAD/NAD(P)-binding domain"/>
    <property type="match status" value="1"/>
</dbReference>
<evidence type="ECO:0000256" key="1">
    <source>
        <dbReference type="ARBA" id="ARBA00007992"/>
    </source>
</evidence>
<evidence type="ECO:0000313" key="4">
    <source>
        <dbReference type="EMBL" id="QPC60766.1"/>
    </source>
</evidence>
<dbReference type="EMBL" id="CP064748">
    <property type="protein sequence ID" value="QPC60766.1"/>
    <property type="molecule type" value="Genomic_DNA"/>
</dbReference>
<keyword evidence="3" id="KW-0503">Monooxygenase</keyword>
<evidence type="ECO:0000256" key="3">
    <source>
        <dbReference type="ARBA" id="ARBA00023033"/>
    </source>
</evidence>
<proteinExistence type="inferred from homology"/>
<dbReference type="InterPro" id="IPR036188">
    <property type="entry name" value="FAD/NAD-bd_sf"/>
</dbReference>
<dbReference type="PANTHER" id="PTHR13789:SF311">
    <property type="entry name" value="HYDROXYLASE, PUTATIVE (AFU_ORTHOLOGUE AFUA_5G10180)-RELATED"/>
    <property type="match status" value="1"/>
</dbReference>
<keyword evidence="2" id="KW-0560">Oxidoreductase</keyword>
<accession>A0A7S8D2G8</accession>
<sequence>MALLHTTSTDTQLSEELGVKIRTGCDVAKADFEATEVVLSNGEHIKSDVILGVDGIWSTLRSQVVGQNVEPTETGDLACQGTFTRKQLEELNDPEVLRFCEENKQTLTL</sequence>
<dbReference type="GO" id="GO:0004497">
    <property type="term" value="F:monooxygenase activity"/>
    <property type="evidence" value="ECO:0007669"/>
    <property type="project" value="UniProtKB-KW"/>
</dbReference>
<dbReference type="InterPro" id="IPR050493">
    <property type="entry name" value="FAD-dep_Monooxygenase_BioMet"/>
</dbReference>
<evidence type="ECO:0000256" key="2">
    <source>
        <dbReference type="ARBA" id="ARBA00023002"/>
    </source>
</evidence>
<evidence type="ECO:0008006" key="6">
    <source>
        <dbReference type="Google" id="ProtNLM"/>
    </source>
</evidence>
<protein>
    <recommendedName>
        <fullName evidence="6">FAD-binding domain-containing protein</fullName>
    </recommendedName>
</protein>
<reference evidence="4" key="1">
    <citation type="submission" date="2020-11" db="EMBL/GenBank/DDBJ databases">
        <title>The chromosome-scale genome resource for two endophytic Fusarium species: F. culmorum and F. pseudograminearum.</title>
        <authorList>
            <person name="Yuan Z."/>
        </authorList>
    </citation>
    <scope>NUCLEOTIDE SEQUENCE</scope>
    <source>
        <strain evidence="4">Class2-1B</strain>
    </source>
</reference>
<dbReference type="SUPFAM" id="SSF51905">
    <property type="entry name" value="FAD/NAD(P)-binding domain"/>
    <property type="match status" value="1"/>
</dbReference>
<dbReference type="Proteomes" id="UP000663297">
    <property type="component" value="Chromosome 2"/>
</dbReference>
<organism evidence="4 5">
    <name type="scientific">Fusarium culmorum</name>
    <dbReference type="NCBI Taxonomy" id="5516"/>
    <lineage>
        <taxon>Eukaryota</taxon>
        <taxon>Fungi</taxon>
        <taxon>Dikarya</taxon>
        <taxon>Ascomycota</taxon>
        <taxon>Pezizomycotina</taxon>
        <taxon>Sordariomycetes</taxon>
        <taxon>Hypocreomycetidae</taxon>
        <taxon>Hypocreales</taxon>
        <taxon>Nectriaceae</taxon>
        <taxon>Fusarium</taxon>
    </lineage>
</organism>
<evidence type="ECO:0000313" key="5">
    <source>
        <dbReference type="Proteomes" id="UP000663297"/>
    </source>
</evidence>